<accession>A0ABS8VQ91</accession>
<evidence type="ECO:0000313" key="1">
    <source>
        <dbReference type="EMBL" id="MCE0742847.1"/>
    </source>
</evidence>
<organism evidence="1 2">
    <name type="scientific">Acetobacter sicerae</name>
    <dbReference type="NCBI Taxonomy" id="85325"/>
    <lineage>
        <taxon>Bacteria</taxon>
        <taxon>Pseudomonadati</taxon>
        <taxon>Pseudomonadota</taxon>
        <taxon>Alphaproteobacteria</taxon>
        <taxon>Acetobacterales</taxon>
        <taxon>Acetobacteraceae</taxon>
        <taxon>Acetobacter</taxon>
    </lineage>
</organism>
<gene>
    <name evidence="1" type="ORF">LWC05_02930</name>
</gene>
<name>A0ABS8VQ91_9PROT</name>
<protein>
    <submittedName>
        <fullName evidence="1">Uncharacterized protein</fullName>
    </submittedName>
</protein>
<comment type="caution">
    <text evidence="1">The sequence shown here is derived from an EMBL/GenBank/DDBJ whole genome shotgun (WGS) entry which is preliminary data.</text>
</comment>
<proteinExistence type="predicted"/>
<reference evidence="1 2" key="1">
    <citation type="submission" date="2021-12" db="EMBL/GenBank/DDBJ databases">
        <title>Genome sequence of Acetobacter sicerae DmPark20a_162.</title>
        <authorList>
            <person name="Chaston J.M."/>
        </authorList>
    </citation>
    <scope>NUCLEOTIDE SEQUENCE [LARGE SCALE GENOMIC DNA]</scope>
    <source>
        <strain evidence="1 2">DmPark20a_162</strain>
    </source>
</reference>
<dbReference type="Proteomes" id="UP001521074">
    <property type="component" value="Unassembled WGS sequence"/>
</dbReference>
<dbReference type="RefSeq" id="WP_232876367.1">
    <property type="nucleotide sequence ID" value="NZ_JAJSOJ010000010.1"/>
</dbReference>
<sequence length="112" mass="11202">MRELNTMEMDSVSGGSISSLIGSAVIGVTNAVNEAFDSPLGAAFGNALSDVGLGPVHQLADLGGLALSTAAYAVGTALGGTGDQTLHYVDDASAGRYGVSFFQFPLFSSVGN</sequence>
<dbReference type="EMBL" id="JAJSOJ010000010">
    <property type="protein sequence ID" value="MCE0742847.1"/>
    <property type="molecule type" value="Genomic_DNA"/>
</dbReference>
<evidence type="ECO:0000313" key="2">
    <source>
        <dbReference type="Proteomes" id="UP001521074"/>
    </source>
</evidence>
<keyword evidence="2" id="KW-1185">Reference proteome</keyword>